<proteinExistence type="predicted"/>
<reference evidence="1" key="1">
    <citation type="journal article" date="2017" name="Science">
        <title>Giant viruses with an expanded complement of translation system components.</title>
        <authorList>
            <person name="Schulz F."/>
            <person name="Yutin N."/>
            <person name="Ivanova N.N."/>
            <person name="Ortega D.R."/>
            <person name="Lee T.K."/>
            <person name="Vierheilig J."/>
            <person name="Daims H."/>
            <person name="Horn M."/>
            <person name="Wagner M."/>
            <person name="Jensen G.J."/>
            <person name="Kyrpides N.C."/>
            <person name="Koonin E.V."/>
            <person name="Woyke T."/>
        </authorList>
    </citation>
    <scope>NUCLEOTIDE SEQUENCE</scope>
    <source>
        <strain evidence="1">CTV1</strain>
    </source>
</reference>
<organism evidence="1">
    <name type="scientific">Catovirus CTV1</name>
    <dbReference type="NCBI Taxonomy" id="1977631"/>
    <lineage>
        <taxon>Viruses</taxon>
        <taxon>Varidnaviria</taxon>
        <taxon>Bamfordvirae</taxon>
        <taxon>Nucleocytoviricota</taxon>
        <taxon>Megaviricetes</taxon>
        <taxon>Imitervirales</taxon>
        <taxon>Mimiviridae</taxon>
        <taxon>Klosneuvirinae</taxon>
        <taxon>Catovirus</taxon>
    </lineage>
</organism>
<protein>
    <submittedName>
        <fullName evidence="1">Uncharacterized protein</fullName>
    </submittedName>
</protein>
<name>A0A1V0SA47_9VIRU</name>
<accession>A0A1V0SA47</accession>
<dbReference type="EMBL" id="KY684083">
    <property type="protein sequence ID" value="ARF08528.1"/>
    <property type="molecule type" value="Genomic_DNA"/>
</dbReference>
<evidence type="ECO:0000313" key="1">
    <source>
        <dbReference type="EMBL" id="ARF08528.1"/>
    </source>
</evidence>
<sequence>MCLTKNNIVKLINKKAKCNHVYHRKLYLHIDCQPKNIIKNEFINKIVGIPIIPKKFTNITIITDPSNNDPYNQIYPEYTKLNCVKFAVNRENVGGEFIRIRHHKDIIKYLFVPLRYGIDSLHKINFKIVLDCHCGSDLRWDKQFIANMCELHISNHIYNHTQIVQYKDTLCAKINFIKLFGYINMKQLPFNTDYLKFEDDNIDHIYVGMTASVPYDTERKTNLCKNI</sequence>
<gene>
    <name evidence="1" type="ORF">Catovirus_1_578</name>
</gene>